<organism evidence="1 2">
    <name type="scientific">Acer yangbiense</name>
    <dbReference type="NCBI Taxonomy" id="1000413"/>
    <lineage>
        <taxon>Eukaryota</taxon>
        <taxon>Viridiplantae</taxon>
        <taxon>Streptophyta</taxon>
        <taxon>Embryophyta</taxon>
        <taxon>Tracheophyta</taxon>
        <taxon>Spermatophyta</taxon>
        <taxon>Magnoliopsida</taxon>
        <taxon>eudicotyledons</taxon>
        <taxon>Gunneridae</taxon>
        <taxon>Pentapetalae</taxon>
        <taxon>rosids</taxon>
        <taxon>malvids</taxon>
        <taxon>Sapindales</taxon>
        <taxon>Sapindaceae</taxon>
        <taxon>Hippocastanoideae</taxon>
        <taxon>Acereae</taxon>
        <taxon>Acer</taxon>
    </lineage>
</organism>
<keyword evidence="2" id="KW-1185">Reference proteome</keyword>
<dbReference type="AlphaFoldDB" id="A0A5C7I966"/>
<name>A0A5C7I966_9ROSI</name>
<sequence length="245" mass="27587">MQRNRRVNKEDLNKPKEKTTTRMALVDHFRNVAGHENHNMKTRVGLLLPTKLKRAGLKMISGVFGKKKAEECCFSDSEKGGVDCKQCTTKSQQRQTSLALKVPASAIKVQFSSFKNLFGNKKREGFGFCFLRGKKKGCSRDCTSASENGIGGREENSVKLKRVSSRITIQRLNIGGSMREKSSSSSIKKIEEGEERVEKEIEGEERMEKELCKKRILMGVRCKPLNISGTLHYDQDGILLPDFLP</sequence>
<dbReference type="Proteomes" id="UP000323000">
    <property type="component" value="Chromosome 3"/>
</dbReference>
<dbReference type="OrthoDB" id="674685at2759"/>
<gene>
    <name evidence="1" type="ORF">EZV62_006467</name>
</gene>
<dbReference type="EMBL" id="VAHF01000003">
    <property type="protein sequence ID" value="TXG65192.1"/>
    <property type="molecule type" value="Genomic_DNA"/>
</dbReference>
<protein>
    <submittedName>
        <fullName evidence="1">Uncharacterized protein</fullName>
    </submittedName>
</protein>
<accession>A0A5C7I966</accession>
<comment type="caution">
    <text evidence="1">The sequence shown here is derived from an EMBL/GenBank/DDBJ whole genome shotgun (WGS) entry which is preliminary data.</text>
</comment>
<evidence type="ECO:0000313" key="1">
    <source>
        <dbReference type="EMBL" id="TXG65192.1"/>
    </source>
</evidence>
<dbReference type="PANTHER" id="PTHR33237:SF39">
    <property type="match status" value="1"/>
</dbReference>
<reference evidence="2" key="1">
    <citation type="journal article" date="2019" name="Gigascience">
        <title>De novo genome assembly of the endangered Acer yangbiense, a plant species with extremely small populations endemic to Yunnan Province, China.</title>
        <authorList>
            <person name="Yang J."/>
            <person name="Wariss H.M."/>
            <person name="Tao L."/>
            <person name="Zhang R."/>
            <person name="Yun Q."/>
            <person name="Hollingsworth P."/>
            <person name="Dao Z."/>
            <person name="Luo G."/>
            <person name="Guo H."/>
            <person name="Ma Y."/>
            <person name="Sun W."/>
        </authorList>
    </citation>
    <scope>NUCLEOTIDE SEQUENCE [LARGE SCALE GENOMIC DNA]</scope>
    <source>
        <strain evidence="2">cv. Malutang</strain>
    </source>
</reference>
<dbReference type="PANTHER" id="PTHR33237">
    <property type="entry name" value="F2P16.13 PROTEIN-RELATED"/>
    <property type="match status" value="1"/>
</dbReference>
<proteinExistence type="predicted"/>
<evidence type="ECO:0000313" key="2">
    <source>
        <dbReference type="Proteomes" id="UP000323000"/>
    </source>
</evidence>